<dbReference type="SUPFAM" id="SSF49599">
    <property type="entry name" value="TRAF domain-like"/>
    <property type="match status" value="1"/>
</dbReference>
<dbReference type="EMBL" id="DS268480">
    <property type="protein sequence ID" value="EFP09917.1"/>
    <property type="molecule type" value="Genomic_DNA"/>
</dbReference>
<keyword evidence="3" id="KW-1185">Reference proteome</keyword>
<sequence length="307" mass="35404">METSMKKFVMKHVVEDVMSIEDSKEVSFEEDHFNIHWRLSLSRKGEFFSLTLKALMSFARTMREIEAKVSLKVVSTSGRSLIVEMDYQFGNLFSVIDPCKWEDFISRKKLDKEYNVDKKVTIEAHVTITSMTGFGKGNLRKFDESIKDLSDVVIVVKNRKFYLLKMFLGLQSSYFKSLFFGNFDESQKSEVELKDINPDDFQNFLELIHGESAVNDESVDGILHLADMYDSPTAIKRCEEFLLKDTEKTLKSKLEMSTRYNLKLLKEKCLSEVKTVADIRSVLLQNISQMETSVLGALLQKSLDLQN</sequence>
<name>E3MUQ3_CAERE</name>
<dbReference type="InterPro" id="IPR011333">
    <property type="entry name" value="SKP1/BTB/POZ_sf"/>
</dbReference>
<reference evidence="2" key="1">
    <citation type="submission" date="2007-07" db="EMBL/GenBank/DDBJ databases">
        <title>PCAP assembly of the Caenorhabditis remanei genome.</title>
        <authorList>
            <consortium name="The Caenorhabditis remanei Sequencing Consortium"/>
            <person name="Wilson R.K."/>
        </authorList>
    </citation>
    <scope>NUCLEOTIDE SEQUENCE [LARGE SCALE GENOMIC DNA]</scope>
    <source>
        <strain evidence="2">PB4641</strain>
    </source>
</reference>
<evidence type="ECO:0000313" key="3">
    <source>
        <dbReference type="Proteomes" id="UP000008281"/>
    </source>
</evidence>
<proteinExistence type="predicted"/>
<dbReference type="InterPro" id="IPR052664">
    <property type="entry name" value="BTB-MATH_domain_protein"/>
</dbReference>
<evidence type="ECO:0000259" key="1">
    <source>
        <dbReference type="PROSITE" id="PS50097"/>
    </source>
</evidence>
<dbReference type="InterPro" id="IPR002083">
    <property type="entry name" value="MATH/TRAF_dom"/>
</dbReference>
<dbReference type="AlphaFoldDB" id="E3MUQ3"/>
<dbReference type="OMA" id="ADMYDSP"/>
<dbReference type="Gene3D" id="3.30.710.10">
    <property type="entry name" value="Potassium Channel Kv1.1, Chain A"/>
    <property type="match status" value="1"/>
</dbReference>
<feature type="domain" description="BTB" evidence="1">
    <location>
        <begin position="150"/>
        <end position="217"/>
    </location>
</feature>
<dbReference type="SMART" id="SM00225">
    <property type="entry name" value="BTB"/>
    <property type="match status" value="1"/>
</dbReference>
<accession>E3MUQ3</accession>
<protein>
    <recommendedName>
        <fullName evidence="1">BTB domain-containing protein</fullName>
    </recommendedName>
</protein>
<organism evidence="3">
    <name type="scientific">Caenorhabditis remanei</name>
    <name type="common">Caenorhabditis vulgaris</name>
    <dbReference type="NCBI Taxonomy" id="31234"/>
    <lineage>
        <taxon>Eukaryota</taxon>
        <taxon>Metazoa</taxon>
        <taxon>Ecdysozoa</taxon>
        <taxon>Nematoda</taxon>
        <taxon>Chromadorea</taxon>
        <taxon>Rhabditida</taxon>
        <taxon>Rhabditina</taxon>
        <taxon>Rhabditomorpha</taxon>
        <taxon>Rhabditoidea</taxon>
        <taxon>Rhabditidae</taxon>
        <taxon>Peloderinae</taxon>
        <taxon>Caenorhabditis</taxon>
    </lineage>
</organism>
<dbReference type="Pfam" id="PF00917">
    <property type="entry name" value="MATH"/>
    <property type="match status" value="1"/>
</dbReference>
<dbReference type="InterPro" id="IPR000210">
    <property type="entry name" value="BTB/POZ_dom"/>
</dbReference>
<dbReference type="PROSITE" id="PS50097">
    <property type="entry name" value="BTB"/>
    <property type="match status" value="1"/>
</dbReference>
<dbReference type="Gene3D" id="2.60.210.10">
    <property type="entry name" value="Apoptosis, Tumor Necrosis Factor Receptor Associated Protein 2, Chain A"/>
    <property type="match status" value="1"/>
</dbReference>
<dbReference type="OrthoDB" id="409824at2759"/>
<dbReference type="InParanoid" id="E3MUQ3"/>
<dbReference type="CDD" id="cd18186">
    <property type="entry name" value="BTB_POZ_ZBTB_KLHL-like"/>
    <property type="match status" value="1"/>
</dbReference>
<dbReference type="InterPro" id="IPR008974">
    <property type="entry name" value="TRAF-like"/>
</dbReference>
<dbReference type="PANTHER" id="PTHR22743:SF165">
    <property type="entry name" value="BTB AND MATH DOMAIN CONTAINING-RELATED"/>
    <property type="match status" value="1"/>
</dbReference>
<dbReference type="Pfam" id="PF00651">
    <property type="entry name" value="BTB"/>
    <property type="match status" value="1"/>
</dbReference>
<gene>
    <name evidence="2" type="ORF">CRE_21395</name>
</gene>
<dbReference type="HOGENOM" id="CLU_051249_1_0_1"/>
<dbReference type="PANTHER" id="PTHR22743">
    <property type="entry name" value="MEPRIN/TRAF-LIKE MATH FAMILY-C.ELEGANS"/>
    <property type="match status" value="1"/>
</dbReference>
<dbReference type="eggNOG" id="ENOG502S0TN">
    <property type="taxonomic scope" value="Eukaryota"/>
</dbReference>
<dbReference type="SMART" id="SM00061">
    <property type="entry name" value="MATH"/>
    <property type="match status" value="1"/>
</dbReference>
<dbReference type="Proteomes" id="UP000008281">
    <property type="component" value="Unassembled WGS sequence"/>
</dbReference>
<dbReference type="CDD" id="cd00121">
    <property type="entry name" value="MATH"/>
    <property type="match status" value="1"/>
</dbReference>
<dbReference type="SUPFAM" id="SSF54695">
    <property type="entry name" value="POZ domain"/>
    <property type="match status" value="1"/>
</dbReference>
<evidence type="ECO:0000313" key="2">
    <source>
        <dbReference type="EMBL" id="EFP09917.1"/>
    </source>
</evidence>